<accession>A0AAD6AC83</accession>
<dbReference type="EMBL" id="JAPTMU010000085">
    <property type="protein sequence ID" value="KAJ4922126.1"/>
    <property type="molecule type" value="Genomic_DNA"/>
</dbReference>
<keyword evidence="2" id="KW-1185">Reference proteome</keyword>
<name>A0AAD6AC83_9TELE</name>
<feature type="non-terminal residue" evidence="1">
    <location>
        <position position="71"/>
    </location>
</feature>
<protein>
    <submittedName>
        <fullName evidence="1">Uncharacterized protein</fullName>
    </submittedName>
</protein>
<evidence type="ECO:0000313" key="1">
    <source>
        <dbReference type="EMBL" id="KAJ4922126.1"/>
    </source>
</evidence>
<evidence type="ECO:0000313" key="2">
    <source>
        <dbReference type="Proteomes" id="UP001219934"/>
    </source>
</evidence>
<proteinExistence type="predicted"/>
<dbReference type="Proteomes" id="UP001219934">
    <property type="component" value="Unassembled WGS sequence"/>
</dbReference>
<comment type="caution">
    <text evidence="1">The sequence shown here is derived from an EMBL/GenBank/DDBJ whole genome shotgun (WGS) entry which is preliminary data.</text>
</comment>
<reference evidence="1" key="1">
    <citation type="submission" date="2022-11" db="EMBL/GenBank/DDBJ databases">
        <title>Chromosome-level genome of Pogonophryne albipinna.</title>
        <authorList>
            <person name="Jo E."/>
        </authorList>
    </citation>
    <scope>NUCLEOTIDE SEQUENCE</scope>
    <source>
        <strain evidence="1">SGF0006</strain>
        <tissue evidence="1">Muscle</tissue>
    </source>
</reference>
<dbReference type="AlphaFoldDB" id="A0AAD6AC83"/>
<gene>
    <name evidence="1" type="ORF">JOQ06_012485</name>
</gene>
<organism evidence="1 2">
    <name type="scientific">Pogonophryne albipinna</name>
    <dbReference type="NCBI Taxonomy" id="1090488"/>
    <lineage>
        <taxon>Eukaryota</taxon>
        <taxon>Metazoa</taxon>
        <taxon>Chordata</taxon>
        <taxon>Craniata</taxon>
        <taxon>Vertebrata</taxon>
        <taxon>Euteleostomi</taxon>
        <taxon>Actinopterygii</taxon>
        <taxon>Neopterygii</taxon>
        <taxon>Teleostei</taxon>
        <taxon>Neoteleostei</taxon>
        <taxon>Acanthomorphata</taxon>
        <taxon>Eupercaria</taxon>
        <taxon>Perciformes</taxon>
        <taxon>Notothenioidei</taxon>
        <taxon>Pogonophryne</taxon>
    </lineage>
</organism>
<sequence length="71" mass="8126">MAGRSFHVVQRQLVQLCCQASMECSQLLYPVGVDRIRTWCHPALNVWDSLLDVCRYDGYLFWGQGLYSGGK</sequence>